<dbReference type="InterPro" id="IPR004582">
    <property type="entry name" value="Checkpoint_prot_Rad17_Rad24"/>
</dbReference>
<keyword evidence="3" id="KW-0547">Nucleotide-binding</keyword>
<evidence type="ECO:0000256" key="2">
    <source>
        <dbReference type="ARBA" id="ARBA00006168"/>
    </source>
</evidence>
<dbReference type="Proteomes" id="UP000783686">
    <property type="component" value="Unassembled WGS sequence"/>
</dbReference>
<dbReference type="Proteomes" id="UP000614601">
    <property type="component" value="Unassembled WGS sequence"/>
</dbReference>
<keyword evidence="6" id="KW-0539">Nucleus</keyword>
<dbReference type="GO" id="GO:0003682">
    <property type="term" value="F:chromatin binding"/>
    <property type="evidence" value="ECO:0007669"/>
    <property type="project" value="TreeGrafter"/>
</dbReference>
<dbReference type="GO" id="GO:0003689">
    <property type="term" value="F:DNA clamp loader activity"/>
    <property type="evidence" value="ECO:0007669"/>
    <property type="project" value="TreeGrafter"/>
</dbReference>
<dbReference type="GO" id="GO:0033314">
    <property type="term" value="P:mitotic DNA replication checkpoint signaling"/>
    <property type="evidence" value="ECO:0007669"/>
    <property type="project" value="TreeGrafter"/>
</dbReference>
<sequence>MWKKKRKPDITHHPSVFPKFEHMDGVKKPRKCTSTARYDFTISAEEMKRRTVQDIVASTIESSKQLSVKPNKVEEIRKWLCYEQPRLRVLLLTGPSGCGKFTTLNVLCKENNIDIVEYVENQHLSKFVKEDGVELVEANQVTAFEDYLIHGSRRCLGQPRRKKIVLVREVPNVFVLKPDKLTKLLAELPQSCKTSVVFCLTQVDGNWNLNPRRFSSAIPSIIPMTQVVLNPIDKFKITNILKQLSGTFGYNADQKLLDAVKDKARGDINSALNFIELSRNQGKADMCEILHSSDLKSDIFHFLGKVMYAKRETVEDNIKRQEIEETVKEKYRRIVPPTHTLQELLDLNPLQSHTLVNYVAHYKMMLVKDVHACANMYRDLCIADRLGTYYDTVNEGFMEQYAQKVVPVGLMSFSKPPVPSKERLKERILEVNRVYPTKSSTDLLTSYFPLLSLMPSKGTLQETSLMKNLK</sequence>
<dbReference type="GO" id="GO:0000077">
    <property type="term" value="P:DNA damage checkpoint signaling"/>
    <property type="evidence" value="ECO:0007669"/>
    <property type="project" value="TreeGrafter"/>
</dbReference>
<dbReference type="GO" id="GO:0005524">
    <property type="term" value="F:ATP binding"/>
    <property type="evidence" value="ECO:0007669"/>
    <property type="project" value="UniProtKB-KW"/>
</dbReference>
<evidence type="ECO:0000256" key="4">
    <source>
        <dbReference type="ARBA" id="ARBA00022763"/>
    </source>
</evidence>
<evidence type="ECO:0000256" key="1">
    <source>
        <dbReference type="ARBA" id="ARBA00004123"/>
    </source>
</evidence>
<dbReference type="GO" id="GO:0005634">
    <property type="term" value="C:nucleus"/>
    <property type="evidence" value="ECO:0007669"/>
    <property type="project" value="UniProtKB-SubCell"/>
</dbReference>
<comment type="similarity">
    <text evidence="2">Belongs to the rad17/RAD24 family.</text>
</comment>
<name>A0A811K6D7_9BILA</name>
<evidence type="ECO:0000256" key="6">
    <source>
        <dbReference type="ARBA" id="ARBA00023242"/>
    </source>
</evidence>
<proteinExistence type="inferred from homology"/>
<dbReference type="PANTHER" id="PTHR12172">
    <property type="entry name" value="CELL CYCLE CHECKPOINT PROTEIN RAD17"/>
    <property type="match status" value="1"/>
</dbReference>
<evidence type="ECO:0000256" key="3">
    <source>
        <dbReference type="ARBA" id="ARBA00022741"/>
    </source>
</evidence>
<evidence type="ECO:0000313" key="8">
    <source>
        <dbReference type="EMBL" id="CAD5210978.1"/>
    </source>
</evidence>
<dbReference type="InterPro" id="IPR027417">
    <property type="entry name" value="P-loop_NTPase"/>
</dbReference>
<organism evidence="8 9">
    <name type="scientific">Bursaphelenchus okinawaensis</name>
    <dbReference type="NCBI Taxonomy" id="465554"/>
    <lineage>
        <taxon>Eukaryota</taxon>
        <taxon>Metazoa</taxon>
        <taxon>Ecdysozoa</taxon>
        <taxon>Nematoda</taxon>
        <taxon>Chromadorea</taxon>
        <taxon>Rhabditida</taxon>
        <taxon>Tylenchina</taxon>
        <taxon>Tylenchomorpha</taxon>
        <taxon>Aphelenchoidea</taxon>
        <taxon>Aphelenchoididae</taxon>
        <taxon>Bursaphelenchus</taxon>
    </lineage>
</organism>
<evidence type="ECO:0000256" key="7">
    <source>
        <dbReference type="ARBA" id="ARBA00023306"/>
    </source>
</evidence>
<dbReference type="AlphaFoldDB" id="A0A811K6D7"/>
<evidence type="ECO:0000313" key="9">
    <source>
        <dbReference type="Proteomes" id="UP000614601"/>
    </source>
</evidence>
<comment type="subcellular location">
    <subcellularLocation>
        <location evidence="1">Nucleus</location>
    </subcellularLocation>
</comment>
<keyword evidence="4" id="KW-0227">DNA damage</keyword>
<dbReference type="OrthoDB" id="10265971at2759"/>
<dbReference type="GO" id="GO:0006281">
    <property type="term" value="P:DNA repair"/>
    <property type="evidence" value="ECO:0007669"/>
    <property type="project" value="InterPro"/>
</dbReference>
<accession>A0A811K6D7</accession>
<dbReference type="PANTHER" id="PTHR12172:SF0">
    <property type="entry name" value="CELL CYCLE CHECKPOINT PROTEIN RAD17"/>
    <property type="match status" value="1"/>
</dbReference>
<dbReference type="EMBL" id="CAJFDH010000002">
    <property type="protein sequence ID" value="CAD5210978.1"/>
    <property type="molecule type" value="Genomic_DNA"/>
</dbReference>
<dbReference type="Gene3D" id="3.40.50.300">
    <property type="entry name" value="P-loop containing nucleotide triphosphate hydrolases"/>
    <property type="match status" value="1"/>
</dbReference>
<gene>
    <name evidence="8" type="ORF">BOKJ2_LOCUS3464</name>
</gene>
<evidence type="ECO:0000256" key="5">
    <source>
        <dbReference type="ARBA" id="ARBA00022840"/>
    </source>
</evidence>
<dbReference type="Pfam" id="PF03215">
    <property type="entry name" value="Rad17"/>
    <property type="match status" value="1"/>
</dbReference>
<reference evidence="8" key="1">
    <citation type="submission" date="2020-09" db="EMBL/GenBank/DDBJ databases">
        <authorList>
            <person name="Kikuchi T."/>
        </authorList>
    </citation>
    <scope>NUCLEOTIDE SEQUENCE</scope>
    <source>
        <strain evidence="8">SH1</strain>
    </source>
</reference>
<protein>
    <submittedName>
        <fullName evidence="8">Uncharacterized protein</fullName>
    </submittedName>
</protein>
<dbReference type="EMBL" id="CAJFCW020000002">
    <property type="protein sequence ID" value="CAG9092477.1"/>
    <property type="molecule type" value="Genomic_DNA"/>
</dbReference>
<keyword evidence="9" id="KW-1185">Reference proteome</keyword>
<dbReference type="SUPFAM" id="SSF52540">
    <property type="entry name" value="P-loop containing nucleoside triphosphate hydrolases"/>
    <property type="match status" value="1"/>
</dbReference>
<keyword evidence="5" id="KW-0067">ATP-binding</keyword>
<keyword evidence="7" id="KW-0131">Cell cycle</keyword>
<comment type="caution">
    <text evidence="8">The sequence shown here is derived from an EMBL/GenBank/DDBJ whole genome shotgun (WGS) entry which is preliminary data.</text>
</comment>